<organism evidence="2 3">
    <name type="scientific">Ceratitis capitata</name>
    <name type="common">Mediterranean fruit fly</name>
    <name type="synonym">Tephritis capitata</name>
    <dbReference type="NCBI Taxonomy" id="7213"/>
    <lineage>
        <taxon>Eukaryota</taxon>
        <taxon>Metazoa</taxon>
        <taxon>Ecdysozoa</taxon>
        <taxon>Arthropoda</taxon>
        <taxon>Hexapoda</taxon>
        <taxon>Insecta</taxon>
        <taxon>Pterygota</taxon>
        <taxon>Neoptera</taxon>
        <taxon>Endopterygota</taxon>
        <taxon>Diptera</taxon>
        <taxon>Brachycera</taxon>
        <taxon>Muscomorpha</taxon>
        <taxon>Tephritoidea</taxon>
        <taxon>Tephritidae</taxon>
        <taxon>Ceratitis</taxon>
        <taxon>Ceratitis</taxon>
    </lineage>
</organism>
<dbReference type="EMBL" id="CAJHJT010000056">
    <property type="protein sequence ID" value="CAD7014267.1"/>
    <property type="molecule type" value="Genomic_DNA"/>
</dbReference>
<reference evidence="2" key="1">
    <citation type="submission" date="2020-11" db="EMBL/GenBank/DDBJ databases">
        <authorList>
            <person name="Whitehead M."/>
        </authorList>
    </citation>
    <scope>NUCLEOTIDE SEQUENCE</scope>
    <source>
        <strain evidence="2">EGII</strain>
    </source>
</reference>
<keyword evidence="1" id="KW-1133">Transmembrane helix</keyword>
<dbReference type="Proteomes" id="UP000606786">
    <property type="component" value="Unassembled WGS sequence"/>
</dbReference>
<feature type="transmembrane region" description="Helical" evidence="1">
    <location>
        <begin position="97"/>
        <end position="115"/>
    </location>
</feature>
<feature type="transmembrane region" description="Helical" evidence="1">
    <location>
        <begin position="127"/>
        <end position="145"/>
    </location>
</feature>
<accession>A0A811VG94</accession>
<dbReference type="AlphaFoldDB" id="A0A811VG94"/>
<keyword evidence="1" id="KW-0472">Membrane</keyword>
<gene>
    <name evidence="2" type="ORF">CCAP1982_LOCUS22270</name>
</gene>
<sequence>MYVDTYSLVHMYVCPYKGIICTSNHPSSHHRHTRLSINLSSWPSQSPDYLLTTCRPVSLHILLALADIEIRSSKIIVLVFSISFGLMPLNACMGIGIGIGTGTIATVCLMLWHWCKLLMPYRLAWVSWLWLVVTLYAVQSIWLSVVGC</sequence>
<name>A0A811VG94_CERCA</name>
<keyword evidence="1" id="KW-0812">Transmembrane</keyword>
<protein>
    <submittedName>
        <fullName evidence="2">(Mediterranean fruit fly) hypothetical protein</fullName>
    </submittedName>
</protein>
<proteinExistence type="predicted"/>
<evidence type="ECO:0000256" key="1">
    <source>
        <dbReference type="SAM" id="Phobius"/>
    </source>
</evidence>
<comment type="caution">
    <text evidence="2">The sequence shown here is derived from an EMBL/GenBank/DDBJ whole genome shotgun (WGS) entry which is preliminary data.</text>
</comment>
<evidence type="ECO:0000313" key="3">
    <source>
        <dbReference type="Proteomes" id="UP000606786"/>
    </source>
</evidence>
<evidence type="ECO:0000313" key="2">
    <source>
        <dbReference type="EMBL" id="CAD7014267.1"/>
    </source>
</evidence>
<keyword evidence="3" id="KW-1185">Reference proteome</keyword>